<sequence length="82" mass="9075">MPSAGLGLGLSLLHEPRAPHAQALSTRLRDNLHPGELKLDFLNTASHTHLISPSTASFMSQGRQRIVPEARERESEPRKPEM</sequence>
<protein>
    <submittedName>
        <fullName evidence="2">Putative secreted peptide</fullName>
    </submittedName>
</protein>
<proteinExistence type="predicted"/>
<organism evidence="2">
    <name type="scientific">Anopheles braziliensis</name>
    <dbReference type="NCBI Taxonomy" id="58242"/>
    <lineage>
        <taxon>Eukaryota</taxon>
        <taxon>Metazoa</taxon>
        <taxon>Ecdysozoa</taxon>
        <taxon>Arthropoda</taxon>
        <taxon>Hexapoda</taxon>
        <taxon>Insecta</taxon>
        <taxon>Pterygota</taxon>
        <taxon>Neoptera</taxon>
        <taxon>Endopterygota</taxon>
        <taxon>Diptera</taxon>
        <taxon>Nematocera</taxon>
        <taxon>Culicoidea</taxon>
        <taxon>Culicidae</taxon>
        <taxon>Anophelinae</taxon>
        <taxon>Anopheles</taxon>
    </lineage>
</organism>
<dbReference type="EMBL" id="GGFM01012421">
    <property type="protein sequence ID" value="MBW33172.1"/>
    <property type="molecule type" value="Transcribed_RNA"/>
</dbReference>
<feature type="region of interest" description="Disordered" evidence="1">
    <location>
        <begin position="52"/>
        <end position="82"/>
    </location>
</feature>
<evidence type="ECO:0000256" key="1">
    <source>
        <dbReference type="SAM" id="MobiDB-lite"/>
    </source>
</evidence>
<feature type="compositionally biased region" description="Basic and acidic residues" evidence="1">
    <location>
        <begin position="66"/>
        <end position="82"/>
    </location>
</feature>
<accession>A0A2M3ZXH1</accession>
<dbReference type="AlphaFoldDB" id="A0A2M3ZXH1"/>
<name>A0A2M3ZXH1_9DIPT</name>
<evidence type="ECO:0000313" key="2">
    <source>
        <dbReference type="EMBL" id="MBW33172.1"/>
    </source>
</evidence>
<reference evidence="2" key="1">
    <citation type="submission" date="2018-01" db="EMBL/GenBank/DDBJ databases">
        <title>An insight into the sialome of Amazonian anophelines.</title>
        <authorList>
            <person name="Ribeiro J.M."/>
            <person name="Scarpassa V."/>
            <person name="Calvo E."/>
        </authorList>
    </citation>
    <scope>NUCLEOTIDE SEQUENCE</scope>
    <source>
        <tissue evidence="2">Salivary glands</tissue>
    </source>
</reference>
<feature type="compositionally biased region" description="Polar residues" evidence="1">
    <location>
        <begin position="52"/>
        <end position="63"/>
    </location>
</feature>